<gene>
    <name evidence="2" type="ORF">K3F53_03865</name>
</gene>
<evidence type="ECO:0000313" key="2">
    <source>
        <dbReference type="EMBL" id="QYY43399.1"/>
    </source>
</evidence>
<feature type="compositionally biased region" description="Basic residues" evidence="1">
    <location>
        <begin position="163"/>
        <end position="179"/>
    </location>
</feature>
<evidence type="ECO:0000313" key="3">
    <source>
        <dbReference type="Proteomes" id="UP000826616"/>
    </source>
</evidence>
<dbReference type="EMBL" id="CP080764">
    <property type="protein sequence ID" value="QYY43399.1"/>
    <property type="molecule type" value="Genomic_DNA"/>
</dbReference>
<name>A0ABX8YDK3_ANETH</name>
<accession>A0ABX8YDK3</accession>
<dbReference type="GeneID" id="97140496"/>
<feature type="region of interest" description="Disordered" evidence="1">
    <location>
        <begin position="148"/>
        <end position="218"/>
    </location>
</feature>
<keyword evidence="3" id="KW-1185">Reference proteome</keyword>
<organism evidence="2 3">
    <name type="scientific">Aneurinibacillus thermoaerophilus</name>
    <dbReference type="NCBI Taxonomy" id="143495"/>
    <lineage>
        <taxon>Bacteria</taxon>
        <taxon>Bacillati</taxon>
        <taxon>Bacillota</taxon>
        <taxon>Bacilli</taxon>
        <taxon>Bacillales</taxon>
        <taxon>Paenibacillaceae</taxon>
        <taxon>Aneurinibacillus group</taxon>
        <taxon>Aneurinibacillus</taxon>
    </lineage>
</organism>
<evidence type="ECO:0000256" key="1">
    <source>
        <dbReference type="SAM" id="MobiDB-lite"/>
    </source>
</evidence>
<dbReference type="RefSeq" id="WP_057899745.1">
    <property type="nucleotide sequence ID" value="NZ_CP080764.1"/>
</dbReference>
<reference evidence="2 3" key="1">
    <citation type="submission" date="2021-08" db="EMBL/GenBank/DDBJ databases">
        <title>Complete genome sequence of the strain Aneurinibacillus thermoaerophilus CCM 8960.</title>
        <authorList>
            <person name="Musilova J."/>
            <person name="Kourilova X."/>
            <person name="Pernicova I."/>
            <person name="Bezdicek M."/>
            <person name="Lengerova M."/>
            <person name="Obruca S."/>
            <person name="Sedlar K."/>
        </authorList>
    </citation>
    <scope>NUCLEOTIDE SEQUENCE [LARGE SCALE GENOMIC DNA]</scope>
    <source>
        <strain evidence="2 3">CCM 8960</strain>
    </source>
</reference>
<proteinExistence type="predicted"/>
<protein>
    <submittedName>
        <fullName evidence="2">Uncharacterized protein</fullName>
    </submittedName>
</protein>
<feature type="compositionally biased region" description="Basic and acidic residues" evidence="1">
    <location>
        <begin position="180"/>
        <end position="194"/>
    </location>
</feature>
<sequence length="218" mass="25258">MLALAQGNHRFRFPLTTAEFQVQMGNEIETFTIITGEEMTSKKPVSKAKRVSFQVIVPRRWEEIWESGTETIKYKSPEQFIELMDQWKGRPVVVLFYSVFSKTMLIENIEVTYKDGQGNLHVTLSFVEYKPVKIVTYSNTKQLLKPGLVITKPAKSRANTTTKKPKKNERKNKDKKKNNTNKDKKKDKKKEESKMGNFDYAAQKKRMSQTIERAKGGK</sequence>
<dbReference type="Proteomes" id="UP000826616">
    <property type="component" value="Chromosome"/>
</dbReference>